<reference evidence="2 3" key="1">
    <citation type="submission" date="2018-02" db="EMBL/GenBank/DDBJ databases">
        <title>Genomic Encyclopedia of Archaeal and Bacterial Type Strains, Phase II (KMG-II): from individual species to whole genera.</title>
        <authorList>
            <person name="Goeker M."/>
        </authorList>
    </citation>
    <scope>NUCLEOTIDE SEQUENCE [LARGE SCALE GENOMIC DNA]</scope>
    <source>
        <strain evidence="2 3">DSM 16809</strain>
    </source>
</reference>
<evidence type="ECO:0000256" key="1">
    <source>
        <dbReference type="SAM" id="SignalP"/>
    </source>
</evidence>
<evidence type="ECO:0000313" key="3">
    <source>
        <dbReference type="Proteomes" id="UP000239002"/>
    </source>
</evidence>
<proteinExistence type="predicted"/>
<feature type="signal peptide" evidence="1">
    <location>
        <begin position="1"/>
        <end position="28"/>
    </location>
</feature>
<sequence>MINIKTYLKNISTKLVLSLCFFSFALHAQTISKTEKHTPLKIVSNHIYEEFIKNPKKAQEQAINDIKSNNTTLLLASGIAPVSISSDTDFEKKYNLSFYEYGCTPPEFKVILAYNNVMFDHMLKLYGTKWITEIREDIAGFKNWKENLQTTLKSDTTLKRDK</sequence>
<name>A0A2S6IHJ4_9FLAO</name>
<comment type="caution">
    <text evidence="2">The sequence shown here is derived from an EMBL/GenBank/DDBJ whole genome shotgun (WGS) entry which is preliminary data.</text>
</comment>
<evidence type="ECO:0000313" key="2">
    <source>
        <dbReference type="EMBL" id="PPK93683.1"/>
    </source>
</evidence>
<dbReference type="Proteomes" id="UP000239002">
    <property type="component" value="Unassembled WGS sequence"/>
</dbReference>
<organism evidence="2 3">
    <name type="scientific">Nonlabens xylanidelens</name>
    <dbReference type="NCBI Taxonomy" id="191564"/>
    <lineage>
        <taxon>Bacteria</taxon>
        <taxon>Pseudomonadati</taxon>
        <taxon>Bacteroidota</taxon>
        <taxon>Flavobacteriia</taxon>
        <taxon>Flavobacteriales</taxon>
        <taxon>Flavobacteriaceae</taxon>
        <taxon>Nonlabens</taxon>
    </lineage>
</organism>
<dbReference type="EMBL" id="PTJE01000006">
    <property type="protein sequence ID" value="PPK93683.1"/>
    <property type="molecule type" value="Genomic_DNA"/>
</dbReference>
<protein>
    <submittedName>
        <fullName evidence="2">Uncharacterized protein</fullName>
    </submittedName>
</protein>
<keyword evidence="1" id="KW-0732">Signal</keyword>
<feature type="chain" id="PRO_5015740892" evidence="1">
    <location>
        <begin position="29"/>
        <end position="162"/>
    </location>
</feature>
<keyword evidence="3" id="KW-1185">Reference proteome</keyword>
<gene>
    <name evidence="2" type="ORF">LY01_02466</name>
</gene>
<dbReference type="AlphaFoldDB" id="A0A2S6IHJ4"/>
<dbReference type="RefSeq" id="WP_104516136.1">
    <property type="nucleotide sequence ID" value="NZ_MQVW01000024.1"/>
</dbReference>
<accession>A0A2S6IHJ4</accession>